<evidence type="ECO:0000256" key="1">
    <source>
        <dbReference type="SAM" id="Phobius"/>
    </source>
</evidence>
<evidence type="ECO:0000313" key="2">
    <source>
        <dbReference type="EMBL" id="MBX68859.1"/>
    </source>
</evidence>
<keyword evidence="1" id="KW-0472">Membrane</keyword>
<reference evidence="2" key="1">
    <citation type="submission" date="2018-02" db="EMBL/GenBank/DDBJ databases">
        <title>Rhizophora mucronata_Transcriptome.</title>
        <authorList>
            <person name="Meera S.P."/>
            <person name="Sreeshan A."/>
            <person name="Augustine A."/>
        </authorList>
    </citation>
    <scope>NUCLEOTIDE SEQUENCE</scope>
    <source>
        <tissue evidence="2">Leaf</tissue>
    </source>
</reference>
<dbReference type="AlphaFoldDB" id="A0A2P2QPB7"/>
<feature type="transmembrane region" description="Helical" evidence="1">
    <location>
        <begin position="12"/>
        <end position="32"/>
    </location>
</feature>
<organism evidence="2">
    <name type="scientific">Rhizophora mucronata</name>
    <name type="common">Asiatic mangrove</name>
    <dbReference type="NCBI Taxonomy" id="61149"/>
    <lineage>
        <taxon>Eukaryota</taxon>
        <taxon>Viridiplantae</taxon>
        <taxon>Streptophyta</taxon>
        <taxon>Embryophyta</taxon>
        <taxon>Tracheophyta</taxon>
        <taxon>Spermatophyta</taxon>
        <taxon>Magnoliopsida</taxon>
        <taxon>eudicotyledons</taxon>
        <taxon>Gunneridae</taxon>
        <taxon>Pentapetalae</taxon>
        <taxon>rosids</taxon>
        <taxon>fabids</taxon>
        <taxon>Malpighiales</taxon>
        <taxon>Rhizophoraceae</taxon>
        <taxon>Rhizophora</taxon>
    </lineage>
</organism>
<dbReference type="EMBL" id="GGEC01088375">
    <property type="protein sequence ID" value="MBX68859.1"/>
    <property type="molecule type" value="Transcribed_RNA"/>
</dbReference>
<sequence>MFLSTLSKESMARVQQFFFLFMIMFIVDATGLRIKSQIKITTTEQKSCLPSLS</sequence>
<keyword evidence="1" id="KW-0812">Transmembrane</keyword>
<protein>
    <submittedName>
        <fullName evidence="2">Uncharacterized protein</fullName>
    </submittedName>
</protein>
<accession>A0A2P2QPB7</accession>
<keyword evidence="1" id="KW-1133">Transmembrane helix</keyword>
<name>A0A2P2QPB7_RHIMU</name>
<proteinExistence type="predicted"/>